<dbReference type="PROSITE" id="PS00650">
    <property type="entry name" value="G_PROTEIN_RECEP_F2_2"/>
    <property type="match status" value="1"/>
</dbReference>
<feature type="region of interest" description="Disordered" evidence="1">
    <location>
        <begin position="58"/>
        <end position="85"/>
    </location>
</feature>
<evidence type="ECO:0000313" key="2">
    <source>
        <dbReference type="EMBL" id="KAJ1363793.1"/>
    </source>
</evidence>
<dbReference type="InterPro" id="IPR017983">
    <property type="entry name" value="GPCR_2_secretin-like_CS"/>
</dbReference>
<protein>
    <submittedName>
        <fullName evidence="2">Uncharacterized protein</fullName>
    </submittedName>
</protein>
<dbReference type="EMBL" id="JAHQIW010004800">
    <property type="protein sequence ID" value="KAJ1363793.1"/>
    <property type="molecule type" value="Genomic_DNA"/>
</dbReference>
<feature type="compositionally biased region" description="Polar residues" evidence="1">
    <location>
        <begin position="58"/>
        <end position="77"/>
    </location>
</feature>
<reference evidence="2" key="1">
    <citation type="submission" date="2021-06" db="EMBL/GenBank/DDBJ databases">
        <title>Parelaphostrongylus tenuis whole genome reference sequence.</title>
        <authorList>
            <person name="Garwood T.J."/>
            <person name="Larsen P.A."/>
            <person name="Fountain-Jones N.M."/>
            <person name="Garbe J.R."/>
            <person name="Macchietto M.G."/>
            <person name="Kania S.A."/>
            <person name="Gerhold R.W."/>
            <person name="Richards J.E."/>
            <person name="Wolf T.M."/>
        </authorList>
    </citation>
    <scope>NUCLEOTIDE SEQUENCE</scope>
    <source>
        <strain evidence="2">MNPRO001-30</strain>
        <tissue evidence="2">Meninges</tissue>
    </source>
</reference>
<organism evidence="2 3">
    <name type="scientific">Parelaphostrongylus tenuis</name>
    <name type="common">Meningeal worm</name>
    <dbReference type="NCBI Taxonomy" id="148309"/>
    <lineage>
        <taxon>Eukaryota</taxon>
        <taxon>Metazoa</taxon>
        <taxon>Ecdysozoa</taxon>
        <taxon>Nematoda</taxon>
        <taxon>Chromadorea</taxon>
        <taxon>Rhabditida</taxon>
        <taxon>Rhabditina</taxon>
        <taxon>Rhabditomorpha</taxon>
        <taxon>Strongyloidea</taxon>
        <taxon>Metastrongylidae</taxon>
        <taxon>Parelaphostrongylus</taxon>
    </lineage>
</organism>
<dbReference type="GO" id="GO:0004930">
    <property type="term" value="F:G protein-coupled receptor activity"/>
    <property type="evidence" value="ECO:0007669"/>
    <property type="project" value="InterPro"/>
</dbReference>
<proteinExistence type="predicted"/>
<dbReference type="Proteomes" id="UP001196413">
    <property type="component" value="Unassembled WGS sequence"/>
</dbReference>
<name>A0AAD5QT50_PARTN</name>
<sequence length="137" mass="15395">MYQGLMITIIYCFTNKEVNIVLKAFYDRYRLQHTSQHELRRGSRSVASHYQVRNGQMTAETGSSDNNNDVSLSPCSQRSKKGSGDSTVKLINISHCGDEIVNNNGYTTATERTPLKSQCDCKDEIRTSSMLNGQHIV</sequence>
<evidence type="ECO:0000313" key="3">
    <source>
        <dbReference type="Proteomes" id="UP001196413"/>
    </source>
</evidence>
<keyword evidence="3" id="KW-1185">Reference proteome</keyword>
<evidence type="ECO:0000256" key="1">
    <source>
        <dbReference type="SAM" id="MobiDB-lite"/>
    </source>
</evidence>
<dbReference type="AlphaFoldDB" id="A0AAD5QT50"/>
<comment type="caution">
    <text evidence="2">The sequence shown here is derived from an EMBL/GenBank/DDBJ whole genome shotgun (WGS) entry which is preliminary data.</text>
</comment>
<gene>
    <name evidence="2" type="ORF">KIN20_023731</name>
</gene>
<accession>A0AAD5QT50</accession>